<sequence>MGVDSILGGNFSVQTKDFTKRTTSGATDVNQTQGLSESEKLENFKKEIWKEIDSMSWGSNISVQITNSAFEKMMVDKEFKNKMMNIIREDAHGSNMMCGGTLINIDENGYKGYSYMQDHTKEAGRAFDAHSKDKDSFYSKKCKKDELNELWERD</sequence>
<protein>
    <submittedName>
        <fullName evidence="1">Uncharacterized protein</fullName>
    </submittedName>
</protein>
<dbReference type="Proteomes" id="UP000283492">
    <property type="component" value="Unassembled WGS sequence"/>
</dbReference>
<evidence type="ECO:0000313" key="2">
    <source>
        <dbReference type="EMBL" id="RHA82166.1"/>
    </source>
</evidence>
<evidence type="ECO:0000313" key="1">
    <source>
        <dbReference type="EMBL" id="CUN31684.1"/>
    </source>
</evidence>
<organism evidence="1 3">
    <name type="scientific">Roseburia inulinivorans</name>
    <dbReference type="NCBI Taxonomy" id="360807"/>
    <lineage>
        <taxon>Bacteria</taxon>
        <taxon>Bacillati</taxon>
        <taxon>Bacillota</taxon>
        <taxon>Clostridia</taxon>
        <taxon>Lachnospirales</taxon>
        <taxon>Lachnospiraceae</taxon>
        <taxon>Roseburia</taxon>
    </lineage>
</organism>
<reference evidence="2 4" key="2">
    <citation type="submission" date="2018-08" db="EMBL/GenBank/DDBJ databases">
        <title>A genome reference for cultivated species of the human gut microbiota.</title>
        <authorList>
            <person name="Zou Y."/>
            <person name="Xue W."/>
            <person name="Luo G."/>
        </authorList>
    </citation>
    <scope>NUCLEOTIDE SEQUENCE [LARGE SCALE GENOMIC DNA]</scope>
    <source>
        <strain evidence="2 4">AM42-1AC</strain>
    </source>
</reference>
<dbReference type="RefSeq" id="WP_055172495.1">
    <property type="nucleotide sequence ID" value="NZ_CABJFX010000065.1"/>
</dbReference>
<name>A0A173VX89_9FIRM</name>
<dbReference type="EMBL" id="CYXX01000059">
    <property type="protein sequence ID" value="CUN31684.1"/>
    <property type="molecule type" value="Genomic_DNA"/>
</dbReference>
<reference evidence="1 3" key="1">
    <citation type="submission" date="2015-09" db="EMBL/GenBank/DDBJ databases">
        <authorList>
            <consortium name="Pathogen Informatics"/>
        </authorList>
    </citation>
    <scope>NUCLEOTIDE SEQUENCE [LARGE SCALE GENOMIC DNA]</scope>
    <source>
        <strain evidence="1 3">2789STDY5608887</strain>
    </source>
</reference>
<gene>
    <name evidence="2" type="ORF">DW914_18825</name>
    <name evidence="1" type="ORF">ERS852444_03648</name>
</gene>
<dbReference type="AlphaFoldDB" id="A0A173VX89"/>
<accession>A0A173VX89</accession>
<proteinExistence type="predicted"/>
<evidence type="ECO:0000313" key="4">
    <source>
        <dbReference type="Proteomes" id="UP000283492"/>
    </source>
</evidence>
<evidence type="ECO:0000313" key="3">
    <source>
        <dbReference type="Proteomes" id="UP000095453"/>
    </source>
</evidence>
<dbReference type="Proteomes" id="UP000095453">
    <property type="component" value="Unassembled WGS sequence"/>
</dbReference>
<dbReference type="EMBL" id="QSFX01000065">
    <property type="protein sequence ID" value="RHA82166.1"/>
    <property type="molecule type" value="Genomic_DNA"/>
</dbReference>